<accession>A0A0P0RGG4</accession>
<dbReference type="Pfam" id="PF01323">
    <property type="entry name" value="DSBA"/>
    <property type="match status" value="1"/>
</dbReference>
<gene>
    <name evidence="2" type="ORF">K788_0007640</name>
</gene>
<evidence type="ECO:0000313" key="3">
    <source>
        <dbReference type="Proteomes" id="UP000019146"/>
    </source>
</evidence>
<dbReference type="EMBL" id="CP012747">
    <property type="protein sequence ID" value="ALL67618.1"/>
    <property type="molecule type" value="Genomic_DNA"/>
</dbReference>
<dbReference type="Gene3D" id="3.40.30.10">
    <property type="entry name" value="Glutaredoxin"/>
    <property type="match status" value="1"/>
</dbReference>
<evidence type="ECO:0000259" key="1">
    <source>
        <dbReference type="Pfam" id="PF01323"/>
    </source>
</evidence>
<dbReference type="RefSeq" id="WP_051454146.1">
    <property type="nucleotide sequence ID" value="NZ_CP012747.1"/>
</dbReference>
<dbReference type="InterPro" id="IPR001853">
    <property type="entry name" value="DSBA-like_thioredoxin_dom"/>
</dbReference>
<name>A0A0P0RGG4_9BURK</name>
<dbReference type="AlphaFoldDB" id="A0A0P0RGG4"/>
<protein>
    <submittedName>
        <fullName evidence="2">DSBA oxidoreductase</fullName>
    </submittedName>
</protein>
<proteinExistence type="predicted"/>
<dbReference type="GeneID" id="69971422"/>
<dbReference type="Proteomes" id="UP000019146">
    <property type="component" value="Chromosome 2"/>
</dbReference>
<organism evidence="2 3">
    <name type="scientific">Paraburkholderia caribensis MBA4</name>
    <dbReference type="NCBI Taxonomy" id="1323664"/>
    <lineage>
        <taxon>Bacteria</taxon>
        <taxon>Pseudomonadati</taxon>
        <taxon>Pseudomonadota</taxon>
        <taxon>Betaproteobacteria</taxon>
        <taxon>Burkholderiales</taxon>
        <taxon>Burkholderiaceae</taxon>
        <taxon>Paraburkholderia</taxon>
    </lineage>
</organism>
<dbReference type="PANTHER" id="PTHR13887:SF41">
    <property type="entry name" value="THIOREDOXIN SUPERFAMILY PROTEIN"/>
    <property type="match status" value="1"/>
</dbReference>
<dbReference type="KEGG" id="bcai:K788_0007640"/>
<dbReference type="SUPFAM" id="SSF52833">
    <property type="entry name" value="Thioredoxin-like"/>
    <property type="match status" value="1"/>
</dbReference>
<dbReference type="PANTHER" id="PTHR13887">
    <property type="entry name" value="GLUTATHIONE S-TRANSFERASE KAPPA"/>
    <property type="match status" value="1"/>
</dbReference>
<sequence>MSTIKIEFFHDAVCGWCFVIAPRLYALKDEPGLEIRHRSFVLQMSRDAMVDRFGSMPHAKDTILHHWKGCAEAEDTKRINIEGMRRQTFEYPNGRLSALACQAAQMIGGDEGHGRLFDALQYAHLVDSRNIGDRQVVLDIAAEQGFCLKEFTQCFEADAPGMLQADIALGQRLNIRFTPTLVINGKWILSGAVSPDILRTSVEKARSTAEV</sequence>
<feature type="domain" description="DSBA-like thioredoxin" evidence="1">
    <location>
        <begin position="6"/>
        <end position="200"/>
    </location>
</feature>
<dbReference type="GO" id="GO:0016491">
    <property type="term" value="F:oxidoreductase activity"/>
    <property type="evidence" value="ECO:0007669"/>
    <property type="project" value="InterPro"/>
</dbReference>
<dbReference type="InterPro" id="IPR036249">
    <property type="entry name" value="Thioredoxin-like_sf"/>
</dbReference>
<reference evidence="2 3" key="1">
    <citation type="journal article" date="2014" name="Genome Announc.">
        <title>Draft Genome Sequence of the Haloacid-Degrading Burkholderia caribensis Strain MBA4.</title>
        <authorList>
            <person name="Pan Y."/>
            <person name="Kong K.F."/>
            <person name="Tsang J.S."/>
        </authorList>
    </citation>
    <scope>NUCLEOTIDE SEQUENCE [LARGE SCALE GENOMIC DNA]</scope>
    <source>
        <strain evidence="2 3">MBA4</strain>
    </source>
</reference>
<evidence type="ECO:0000313" key="2">
    <source>
        <dbReference type="EMBL" id="ALL67618.1"/>
    </source>
</evidence>